<proteinExistence type="predicted"/>
<accession>A0A936YLR3</accession>
<dbReference type="AlphaFoldDB" id="A0A936YLR3"/>
<protein>
    <recommendedName>
        <fullName evidence="4">DUF3617 family protein</fullName>
    </recommendedName>
</protein>
<organism evidence="2 3">
    <name type="scientific">Rhizobium setariae</name>
    <dbReference type="NCBI Taxonomy" id="2801340"/>
    <lineage>
        <taxon>Bacteria</taxon>
        <taxon>Pseudomonadati</taxon>
        <taxon>Pseudomonadota</taxon>
        <taxon>Alphaproteobacteria</taxon>
        <taxon>Hyphomicrobiales</taxon>
        <taxon>Rhizobiaceae</taxon>
        <taxon>Rhizobium/Agrobacterium group</taxon>
        <taxon>Rhizobium</taxon>
    </lineage>
</organism>
<reference evidence="2" key="1">
    <citation type="submission" date="2021-01" db="EMBL/GenBank/DDBJ databases">
        <title>Rhizobium sp. strain KVB221 16S ribosomal RNA gene Genome sequencing and assembly.</title>
        <authorList>
            <person name="Kang M."/>
        </authorList>
    </citation>
    <scope>NUCLEOTIDE SEQUENCE</scope>
    <source>
        <strain evidence="2">KVB221</strain>
    </source>
</reference>
<feature type="chain" id="PRO_5037198884" description="DUF3617 family protein" evidence="1">
    <location>
        <begin position="21"/>
        <end position="135"/>
    </location>
</feature>
<feature type="signal peptide" evidence="1">
    <location>
        <begin position="1"/>
        <end position="20"/>
    </location>
</feature>
<evidence type="ECO:0000313" key="2">
    <source>
        <dbReference type="EMBL" id="MBL0371057.1"/>
    </source>
</evidence>
<keyword evidence="3" id="KW-1185">Reference proteome</keyword>
<dbReference type="EMBL" id="JAEQNC010000002">
    <property type="protein sequence ID" value="MBL0371057.1"/>
    <property type="molecule type" value="Genomic_DNA"/>
</dbReference>
<name>A0A936YLR3_9HYPH</name>
<dbReference type="RefSeq" id="WP_201653102.1">
    <property type="nucleotide sequence ID" value="NZ_JAEQNC010000002.1"/>
</dbReference>
<keyword evidence="1" id="KW-0732">Signal</keyword>
<evidence type="ECO:0008006" key="4">
    <source>
        <dbReference type="Google" id="ProtNLM"/>
    </source>
</evidence>
<comment type="caution">
    <text evidence="2">The sequence shown here is derived from an EMBL/GenBank/DDBJ whole genome shotgun (WGS) entry which is preliminary data.</text>
</comment>
<gene>
    <name evidence="2" type="ORF">JJB09_03365</name>
</gene>
<evidence type="ECO:0000256" key="1">
    <source>
        <dbReference type="SAM" id="SignalP"/>
    </source>
</evidence>
<dbReference type="Proteomes" id="UP000633219">
    <property type="component" value="Unassembled WGS sequence"/>
</dbReference>
<evidence type="ECO:0000313" key="3">
    <source>
        <dbReference type="Proteomes" id="UP000633219"/>
    </source>
</evidence>
<sequence length="135" mass="15037">MKLLPAVTLTLLLLPGAGQAEDFPAGRWVFSRDESIASLVEAGKSKKDAEMGADMLREATIDFTEESVRIDLTEGFMIQKCGWEPNDKDEIILTNCLDSDGKPVKDDGAKRIDWMDDESLHVYEADGSKVIFRKK</sequence>